<dbReference type="GO" id="GO:0030466">
    <property type="term" value="P:silent mating-type cassette heterochromatin formation"/>
    <property type="evidence" value="ECO:0007669"/>
    <property type="project" value="TreeGrafter"/>
</dbReference>
<dbReference type="OrthoDB" id="438224at2759"/>
<evidence type="ECO:0008006" key="6">
    <source>
        <dbReference type="Google" id="ProtNLM"/>
    </source>
</evidence>
<sequence>MASVQIVDVVPSSDGTGAQPGVAAMVRNDTYFLEKLADRWMKERGDQLPGVTYKLARLPTGFAGFERQRDGSKHVDRYLYGHPNGVFRSLNEIYPHFKYLQDYHGTIGCPCKLCTGIGKGKRKSESNSIVSGSQSERSTHFGTSSSKSAIRKDNPQGLPQGRLDSDSPAPARGNPVDEEGTPDVYRKLLDRLSEAGSNGISENIIDQLSPDWRAGNEELQSLLTDWQSQPAYVPRMGEVVLFARSVSNGEAIAWDASTQTLRRTDPDSRSWLDRLKWEAGVVTQLPVEPVGSDDLSEVPKSKKQNVAYTGFRIEPLSEPSNDYKPHSKQHKYVPLHAIRPFSFWKECMGGLPEQDWHATVRHTLATAGSFSLIGKYSFKGVWPEATLFIRGVYLGPEFIMVGDVVRLSPTESKRPVTDVMVISSIRLRFVNLDQASENDYDNGRPYMTCLHVCGRAFTLDPKKSSDGIAKSPAKPGEHGLPAWFKSYGQWFHAVDCGDVKAKLEVPYHRVIGRCLEDSAVKAWFSTPTDMVAPSSFQAVNSTPATKFRASDISQCLEGVQEARRYSRDHDARIDRAAGKSWYWAETRIEQLDLHEVNNAFVGVKDEERSQKQVNARRQALKVLDGKKGGLEEYHAARHQRLEEQKRRESAQVGSSAWGNMASAVQADSMDAESGGNDDMMEEDVVDDKGVEGDATEGDAMEVEDELEHQLEREQVPRGFHMHGGVVDLTDELDEDDEMYD</sequence>
<feature type="compositionally biased region" description="Acidic residues" evidence="1">
    <location>
        <begin position="693"/>
        <end position="706"/>
    </location>
</feature>
<dbReference type="AlphaFoldDB" id="A0A6A6CSG1"/>
<evidence type="ECO:0000313" key="5">
    <source>
        <dbReference type="Proteomes" id="UP000799537"/>
    </source>
</evidence>
<dbReference type="GeneID" id="54569364"/>
<feature type="domain" description="Cryptic loci regulator 2 N-terminal" evidence="3">
    <location>
        <begin position="53"/>
        <end position="114"/>
    </location>
</feature>
<evidence type="ECO:0000313" key="4">
    <source>
        <dbReference type="EMBL" id="KAF2170094.1"/>
    </source>
</evidence>
<name>A0A6A6CSG1_ZASCE</name>
<dbReference type="RefSeq" id="XP_033670983.1">
    <property type="nucleotide sequence ID" value="XM_033816092.1"/>
</dbReference>
<dbReference type="InterPro" id="IPR031915">
    <property type="entry name" value="Clr2_N"/>
</dbReference>
<dbReference type="GO" id="GO:0031934">
    <property type="term" value="C:mating-type region heterochromatin"/>
    <property type="evidence" value="ECO:0007669"/>
    <property type="project" value="TreeGrafter"/>
</dbReference>
<dbReference type="Proteomes" id="UP000799537">
    <property type="component" value="Unassembled WGS sequence"/>
</dbReference>
<organism evidence="4 5">
    <name type="scientific">Zasmidium cellare ATCC 36951</name>
    <dbReference type="NCBI Taxonomy" id="1080233"/>
    <lineage>
        <taxon>Eukaryota</taxon>
        <taxon>Fungi</taxon>
        <taxon>Dikarya</taxon>
        <taxon>Ascomycota</taxon>
        <taxon>Pezizomycotina</taxon>
        <taxon>Dothideomycetes</taxon>
        <taxon>Dothideomycetidae</taxon>
        <taxon>Mycosphaerellales</taxon>
        <taxon>Mycosphaerellaceae</taxon>
        <taxon>Zasmidium</taxon>
    </lineage>
</organism>
<dbReference type="PANTHER" id="PTHR38046">
    <property type="entry name" value="CRYPTIC LOCI REGULATOR 2"/>
    <property type="match status" value="1"/>
</dbReference>
<dbReference type="InterPro" id="IPR038986">
    <property type="entry name" value="Clr2"/>
</dbReference>
<protein>
    <recommendedName>
        <fullName evidence="6">Cryptic loci regulator 2 N-terminal domain-containing protein</fullName>
    </recommendedName>
</protein>
<proteinExistence type="predicted"/>
<feature type="region of interest" description="Disordered" evidence="1">
    <location>
        <begin position="689"/>
        <end position="740"/>
    </location>
</feature>
<keyword evidence="5" id="KW-1185">Reference proteome</keyword>
<dbReference type="Pfam" id="PF10383">
    <property type="entry name" value="Clr2"/>
    <property type="match status" value="1"/>
</dbReference>
<gene>
    <name evidence="4" type="ORF">M409DRAFT_64459</name>
</gene>
<accession>A0A6A6CSG1</accession>
<dbReference type="PANTHER" id="PTHR38046:SF1">
    <property type="entry name" value="CRYPTIC LOCI REGULATOR 2"/>
    <property type="match status" value="1"/>
</dbReference>
<dbReference type="GO" id="GO:0033553">
    <property type="term" value="C:rDNA heterochromatin"/>
    <property type="evidence" value="ECO:0007669"/>
    <property type="project" value="TreeGrafter"/>
</dbReference>
<evidence type="ECO:0000259" key="3">
    <source>
        <dbReference type="Pfam" id="PF16761"/>
    </source>
</evidence>
<feature type="domain" description="Cryptic loci regulator 2 C-terminal" evidence="2">
    <location>
        <begin position="389"/>
        <end position="515"/>
    </location>
</feature>
<feature type="region of interest" description="Disordered" evidence="1">
    <location>
        <begin position="118"/>
        <end position="182"/>
    </location>
</feature>
<dbReference type="EMBL" id="ML993586">
    <property type="protein sequence ID" value="KAF2170094.1"/>
    <property type="molecule type" value="Genomic_DNA"/>
</dbReference>
<dbReference type="GO" id="GO:0070824">
    <property type="term" value="C:SHREC complex"/>
    <property type="evidence" value="ECO:0007669"/>
    <property type="project" value="InterPro"/>
</dbReference>
<feature type="compositionally biased region" description="Polar residues" evidence="1">
    <location>
        <begin position="126"/>
        <end position="148"/>
    </location>
</feature>
<dbReference type="InterPro" id="IPR018839">
    <property type="entry name" value="Tscrpt-silencing_Clr2_C"/>
</dbReference>
<evidence type="ECO:0000256" key="1">
    <source>
        <dbReference type="SAM" id="MobiDB-lite"/>
    </source>
</evidence>
<reference evidence="4" key="1">
    <citation type="journal article" date="2020" name="Stud. Mycol.">
        <title>101 Dothideomycetes genomes: a test case for predicting lifestyles and emergence of pathogens.</title>
        <authorList>
            <person name="Haridas S."/>
            <person name="Albert R."/>
            <person name="Binder M."/>
            <person name="Bloem J."/>
            <person name="Labutti K."/>
            <person name="Salamov A."/>
            <person name="Andreopoulos B."/>
            <person name="Baker S."/>
            <person name="Barry K."/>
            <person name="Bills G."/>
            <person name="Bluhm B."/>
            <person name="Cannon C."/>
            <person name="Castanera R."/>
            <person name="Culley D."/>
            <person name="Daum C."/>
            <person name="Ezra D."/>
            <person name="Gonzalez J."/>
            <person name="Henrissat B."/>
            <person name="Kuo A."/>
            <person name="Liang C."/>
            <person name="Lipzen A."/>
            <person name="Lutzoni F."/>
            <person name="Magnuson J."/>
            <person name="Mondo S."/>
            <person name="Nolan M."/>
            <person name="Ohm R."/>
            <person name="Pangilinan J."/>
            <person name="Park H.-J."/>
            <person name="Ramirez L."/>
            <person name="Alfaro M."/>
            <person name="Sun H."/>
            <person name="Tritt A."/>
            <person name="Yoshinaga Y."/>
            <person name="Zwiers L.-H."/>
            <person name="Turgeon B."/>
            <person name="Goodwin S."/>
            <person name="Spatafora J."/>
            <person name="Crous P."/>
            <person name="Grigoriev I."/>
        </authorList>
    </citation>
    <scope>NUCLEOTIDE SEQUENCE</scope>
    <source>
        <strain evidence="4">ATCC 36951</strain>
    </source>
</reference>
<dbReference type="Pfam" id="PF16761">
    <property type="entry name" value="Clr2_transil"/>
    <property type="match status" value="1"/>
</dbReference>
<feature type="compositionally biased region" description="Acidic residues" evidence="1">
    <location>
        <begin position="728"/>
        <end position="740"/>
    </location>
</feature>
<evidence type="ECO:0000259" key="2">
    <source>
        <dbReference type="Pfam" id="PF10383"/>
    </source>
</evidence>